<comment type="caution">
    <text evidence="1">The sequence shown here is derived from an EMBL/GenBank/DDBJ whole genome shotgun (WGS) entry which is preliminary data.</text>
</comment>
<keyword evidence="2" id="KW-1185">Reference proteome</keyword>
<gene>
    <name evidence="1" type="ORF">H8K36_12135</name>
</gene>
<dbReference type="AlphaFoldDB" id="A0A923HXP8"/>
<dbReference type="EMBL" id="JACOFZ010000004">
    <property type="protein sequence ID" value="MBC3882131.1"/>
    <property type="molecule type" value="Genomic_DNA"/>
</dbReference>
<accession>A0A923HXP8</accession>
<sequence>MFKKKMLRQLPKFGQPLVLMMVVLILVLVPRKIVSDHTRLIWRGELTRASLSDLVSLIEHHPNQYNVIQFRNSPGASASAGTIIDQVEQLIQNYHLGTEARGACASACASVFLLGENRTLFPGVRGEPTYLMLHATRQNTTREVDYGYTEKVHRKIAARSEGKFPLALLDRIFDDKKGTADGELYIFRDPRPSTLGPQHVFVCASAVYAILDTCEPVRGISPSDLGIDIAN</sequence>
<protein>
    <submittedName>
        <fullName evidence="1">Uncharacterized protein</fullName>
    </submittedName>
</protein>
<reference evidence="1" key="1">
    <citation type="submission" date="2020-08" db="EMBL/GenBank/DDBJ databases">
        <title>Novel species isolated from subtropical streams in China.</title>
        <authorList>
            <person name="Lu H."/>
        </authorList>
    </citation>
    <scope>NUCLEOTIDE SEQUENCE</scope>
    <source>
        <strain evidence="1">LX22W</strain>
    </source>
</reference>
<name>A0A923HXP8_9BURK</name>
<evidence type="ECO:0000313" key="1">
    <source>
        <dbReference type="EMBL" id="MBC3882131.1"/>
    </source>
</evidence>
<organism evidence="1 2">
    <name type="scientific">Undibacterium nitidum</name>
    <dbReference type="NCBI Taxonomy" id="2762298"/>
    <lineage>
        <taxon>Bacteria</taxon>
        <taxon>Pseudomonadati</taxon>
        <taxon>Pseudomonadota</taxon>
        <taxon>Betaproteobacteria</taxon>
        <taxon>Burkholderiales</taxon>
        <taxon>Oxalobacteraceae</taxon>
        <taxon>Undibacterium</taxon>
    </lineage>
</organism>
<evidence type="ECO:0000313" key="2">
    <source>
        <dbReference type="Proteomes" id="UP000627446"/>
    </source>
</evidence>
<proteinExistence type="predicted"/>
<dbReference type="RefSeq" id="WP_186916743.1">
    <property type="nucleotide sequence ID" value="NZ_JACOFZ010000004.1"/>
</dbReference>
<dbReference type="Proteomes" id="UP000627446">
    <property type="component" value="Unassembled WGS sequence"/>
</dbReference>